<evidence type="ECO:0000256" key="8">
    <source>
        <dbReference type="ARBA" id="ARBA00023136"/>
    </source>
</evidence>
<dbReference type="PROSITE" id="PS50928">
    <property type="entry name" value="ABC_TM1"/>
    <property type="match status" value="1"/>
</dbReference>
<dbReference type="CDD" id="cd06261">
    <property type="entry name" value="TM_PBP2"/>
    <property type="match status" value="1"/>
</dbReference>
<dbReference type="GO" id="GO:0006865">
    <property type="term" value="P:amino acid transport"/>
    <property type="evidence" value="ECO:0007669"/>
    <property type="project" value="UniProtKB-KW"/>
</dbReference>
<evidence type="ECO:0000256" key="5">
    <source>
        <dbReference type="ARBA" id="ARBA00022692"/>
    </source>
</evidence>
<dbReference type="NCBIfam" id="TIGR01726">
    <property type="entry name" value="HEQRo_perm_3TM"/>
    <property type="match status" value="1"/>
</dbReference>
<keyword evidence="6" id="KW-0029">Amino-acid transport</keyword>
<dbReference type="PANTHER" id="PTHR30614">
    <property type="entry name" value="MEMBRANE COMPONENT OF AMINO ACID ABC TRANSPORTER"/>
    <property type="match status" value="1"/>
</dbReference>
<gene>
    <name evidence="14" type="ORF">EJ913_12810</name>
</gene>
<organism evidence="14 15">
    <name type="scientific">Azospirillum doebereinerae</name>
    <dbReference type="NCBI Taxonomy" id="92933"/>
    <lineage>
        <taxon>Bacteria</taxon>
        <taxon>Pseudomonadati</taxon>
        <taxon>Pseudomonadota</taxon>
        <taxon>Alphaproteobacteria</taxon>
        <taxon>Rhodospirillales</taxon>
        <taxon>Azospirillaceae</taxon>
        <taxon>Azospirillum</taxon>
    </lineage>
</organism>
<sequence length="281" mass="30733">MTDTVYEISHLTLVPRRHPGRAVGAAVVLGLLAALVYSFAVGQIEWSYVAEFLTVPVILHGLGNTILMAILAMLLGLALGVVFAVMRLSENPVLKYTAIAYVWFFRAVPALLQLLLWFNLALIFPYIGLPGVFSVRTVEVMTPFVAALLGLGIQQGAFTAEVVRAGLLSVDKGQYEAAQSIGMPRLQMLRRIIMPQAMRVIVPPVGNEFIGMVKLTSLASVIQFTDILHSAQNIYYANSRVIELLIVAASWYLVTVTALSLIQMRIERYYAKGVRPVGGNA</sequence>
<keyword evidence="7 12" id="KW-1133">Transmembrane helix</keyword>
<dbReference type="GO" id="GO:0022857">
    <property type="term" value="F:transmembrane transporter activity"/>
    <property type="evidence" value="ECO:0007669"/>
    <property type="project" value="InterPro"/>
</dbReference>
<dbReference type="EMBL" id="RZIJ01000009">
    <property type="protein sequence ID" value="RUQ70657.1"/>
    <property type="molecule type" value="Genomic_DNA"/>
</dbReference>
<keyword evidence="4" id="KW-1003">Cell membrane</keyword>
<dbReference type="InterPro" id="IPR035906">
    <property type="entry name" value="MetI-like_sf"/>
</dbReference>
<evidence type="ECO:0000256" key="1">
    <source>
        <dbReference type="ARBA" id="ARBA00004429"/>
    </source>
</evidence>
<name>A0A433J8I7_9PROT</name>
<dbReference type="Pfam" id="PF00528">
    <property type="entry name" value="BPD_transp_1"/>
    <property type="match status" value="1"/>
</dbReference>
<comment type="similarity">
    <text evidence="2">Belongs to the binding-protein-dependent transport system permease family. HisMQ subfamily.</text>
</comment>
<evidence type="ECO:0000256" key="7">
    <source>
        <dbReference type="ARBA" id="ARBA00022989"/>
    </source>
</evidence>
<dbReference type="PANTHER" id="PTHR30614:SF0">
    <property type="entry name" value="L-CYSTINE TRANSPORT SYSTEM PERMEASE PROTEIN TCYL"/>
    <property type="match status" value="1"/>
</dbReference>
<dbReference type="InterPro" id="IPR043429">
    <property type="entry name" value="ArtM/GltK/GlnP/TcyL/YhdX-like"/>
</dbReference>
<comment type="subcellular location">
    <subcellularLocation>
        <location evidence="1">Cell inner membrane</location>
        <topology evidence="1">Multi-pass membrane protein</topology>
    </subcellularLocation>
    <subcellularLocation>
        <location evidence="12">Cell membrane</location>
        <topology evidence="12">Multi-pass membrane protein</topology>
    </subcellularLocation>
</comment>
<dbReference type="AlphaFoldDB" id="A0A433J8I7"/>
<keyword evidence="5 12" id="KW-0812">Transmembrane</keyword>
<dbReference type="GO" id="GO:0043190">
    <property type="term" value="C:ATP-binding cassette (ABC) transporter complex"/>
    <property type="evidence" value="ECO:0007669"/>
    <property type="project" value="InterPro"/>
</dbReference>
<evidence type="ECO:0000256" key="3">
    <source>
        <dbReference type="ARBA" id="ARBA00022448"/>
    </source>
</evidence>
<evidence type="ECO:0000256" key="6">
    <source>
        <dbReference type="ARBA" id="ARBA00022970"/>
    </source>
</evidence>
<comment type="caution">
    <text evidence="14">The sequence shown here is derived from an EMBL/GenBank/DDBJ whole genome shotgun (WGS) entry which is preliminary data.</text>
</comment>
<comment type="subunit">
    <text evidence="10">The complex is composed of two ATP-binding proteins (GltL), two transmembrane proteins (GltJ and GltK) and a solute-binding protein (GltI).</text>
</comment>
<keyword evidence="8 12" id="KW-0472">Membrane</keyword>
<feature type="transmembrane region" description="Helical" evidence="12">
    <location>
        <begin position="98"/>
        <end position="127"/>
    </location>
</feature>
<dbReference type="Proteomes" id="UP000280346">
    <property type="component" value="Unassembled WGS sequence"/>
</dbReference>
<feature type="transmembrane region" description="Helical" evidence="12">
    <location>
        <begin position="66"/>
        <end position="86"/>
    </location>
</feature>
<evidence type="ECO:0000313" key="15">
    <source>
        <dbReference type="Proteomes" id="UP000280346"/>
    </source>
</evidence>
<dbReference type="OrthoDB" id="9814550at2"/>
<evidence type="ECO:0000256" key="9">
    <source>
        <dbReference type="ARBA" id="ARBA00060298"/>
    </source>
</evidence>
<keyword evidence="3 12" id="KW-0813">Transport</keyword>
<evidence type="ECO:0000256" key="10">
    <source>
        <dbReference type="ARBA" id="ARBA00062718"/>
    </source>
</evidence>
<evidence type="ECO:0000256" key="2">
    <source>
        <dbReference type="ARBA" id="ARBA00010072"/>
    </source>
</evidence>
<dbReference type="InterPro" id="IPR010065">
    <property type="entry name" value="AA_ABC_transptr_permease_3TM"/>
</dbReference>
<comment type="function">
    <text evidence="9">Part of the ABC transporter complex GltIJKL involved in glutamate and aspartate uptake. Probably responsible for the translocation of the substrate across the membrane.</text>
</comment>
<reference evidence="14 15" key="1">
    <citation type="submission" date="2018-12" db="EMBL/GenBank/DDBJ databases">
        <authorList>
            <person name="Yang Y."/>
        </authorList>
    </citation>
    <scope>NUCLEOTIDE SEQUENCE [LARGE SCALE GENOMIC DNA]</scope>
    <source>
        <strain evidence="14 15">GSF71</strain>
    </source>
</reference>
<evidence type="ECO:0000256" key="4">
    <source>
        <dbReference type="ARBA" id="ARBA00022475"/>
    </source>
</evidence>
<keyword evidence="15" id="KW-1185">Reference proteome</keyword>
<dbReference type="Gene3D" id="1.10.3720.10">
    <property type="entry name" value="MetI-like"/>
    <property type="match status" value="1"/>
</dbReference>
<proteinExistence type="inferred from homology"/>
<evidence type="ECO:0000259" key="13">
    <source>
        <dbReference type="PROSITE" id="PS50928"/>
    </source>
</evidence>
<evidence type="ECO:0000313" key="14">
    <source>
        <dbReference type="EMBL" id="RUQ70657.1"/>
    </source>
</evidence>
<evidence type="ECO:0000256" key="11">
    <source>
        <dbReference type="ARBA" id="ARBA00073645"/>
    </source>
</evidence>
<feature type="transmembrane region" description="Helical" evidence="12">
    <location>
        <begin position="22"/>
        <end position="46"/>
    </location>
</feature>
<evidence type="ECO:0000256" key="12">
    <source>
        <dbReference type="RuleBase" id="RU363032"/>
    </source>
</evidence>
<feature type="transmembrane region" description="Helical" evidence="12">
    <location>
        <begin position="241"/>
        <end position="262"/>
    </location>
</feature>
<dbReference type="FunFam" id="1.10.3720.10:FF:000006">
    <property type="entry name" value="Glutamate/aspartate ABC transporter, permease protein GltK"/>
    <property type="match status" value="1"/>
</dbReference>
<protein>
    <recommendedName>
        <fullName evidence="11">Glutamate/aspartate import permease protein GltK</fullName>
    </recommendedName>
</protein>
<dbReference type="RefSeq" id="WP_126998405.1">
    <property type="nucleotide sequence ID" value="NZ_CP173191.1"/>
</dbReference>
<feature type="domain" description="ABC transmembrane type-1" evidence="13">
    <location>
        <begin position="62"/>
        <end position="263"/>
    </location>
</feature>
<dbReference type="InterPro" id="IPR000515">
    <property type="entry name" value="MetI-like"/>
</dbReference>
<accession>A0A433J8I7</accession>
<dbReference type="SUPFAM" id="SSF161098">
    <property type="entry name" value="MetI-like"/>
    <property type="match status" value="1"/>
</dbReference>